<evidence type="ECO:0000256" key="4">
    <source>
        <dbReference type="ARBA" id="ARBA00022989"/>
    </source>
</evidence>
<dbReference type="AlphaFoldDB" id="A0A2V3UUJ9"/>
<evidence type="ECO:0000313" key="8">
    <source>
        <dbReference type="Proteomes" id="UP000248014"/>
    </source>
</evidence>
<dbReference type="Proteomes" id="UP000248014">
    <property type="component" value="Unassembled WGS sequence"/>
</dbReference>
<dbReference type="PANTHER" id="PTHR31885">
    <property type="entry name" value="GH04784P"/>
    <property type="match status" value="1"/>
</dbReference>
<feature type="transmembrane region" description="Helical" evidence="6">
    <location>
        <begin position="88"/>
        <end position="105"/>
    </location>
</feature>
<comment type="subcellular location">
    <subcellularLocation>
        <location evidence="1">Membrane</location>
        <topology evidence="1">Multi-pass membrane protein</topology>
    </subcellularLocation>
</comment>
<feature type="transmembrane region" description="Helical" evidence="6">
    <location>
        <begin position="12"/>
        <end position="31"/>
    </location>
</feature>
<proteinExistence type="inferred from homology"/>
<keyword evidence="3 6" id="KW-0812">Transmembrane</keyword>
<evidence type="ECO:0000256" key="3">
    <source>
        <dbReference type="ARBA" id="ARBA00022692"/>
    </source>
</evidence>
<comment type="similarity">
    <text evidence="2">Belongs to the TMEM86 family.</text>
</comment>
<feature type="transmembrane region" description="Helical" evidence="6">
    <location>
        <begin position="37"/>
        <end position="58"/>
    </location>
</feature>
<dbReference type="GO" id="GO:0016787">
    <property type="term" value="F:hydrolase activity"/>
    <property type="evidence" value="ECO:0007669"/>
    <property type="project" value="TreeGrafter"/>
</dbReference>
<dbReference type="Pfam" id="PF07947">
    <property type="entry name" value="YhhN"/>
    <property type="match status" value="1"/>
</dbReference>
<comment type="caution">
    <text evidence="7">The sequence shown here is derived from an EMBL/GenBank/DDBJ whole genome shotgun (WGS) entry which is preliminary data.</text>
</comment>
<evidence type="ECO:0000256" key="6">
    <source>
        <dbReference type="SAM" id="Phobius"/>
    </source>
</evidence>
<feature type="transmembrane region" description="Helical" evidence="6">
    <location>
        <begin position="198"/>
        <end position="218"/>
    </location>
</feature>
<dbReference type="PANTHER" id="PTHR31885:SF6">
    <property type="entry name" value="GH04784P"/>
    <property type="match status" value="1"/>
</dbReference>
<evidence type="ECO:0000256" key="2">
    <source>
        <dbReference type="ARBA" id="ARBA00007375"/>
    </source>
</evidence>
<evidence type="ECO:0000256" key="5">
    <source>
        <dbReference type="ARBA" id="ARBA00023136"/>
    </source>
</evidence>
<protein>
    <submittedName>
        <fullName evidence="7">Putative membrane protein YhhN</fullName>
    </submittedName>
</protein>
<feature type="transmembrane region" description="Helical" evidence="6">
    <location>
        <begin position="140"/>
        <end position="159"/>
    </location>
</feature>
<feature type="transmembrane region" description="Helical" evidence="6">
    <location>
        <begin position="166"/>
        <end position="186"/>
    </location>
</feature>
<reference evidence="7 8" key="1">
    <citation type="submission" date="2018-05" db="EMBL/GenBank/DDBJ databases">
        <title>Genomic Encyclopedia of Type Strains, Phase IV (KMG-IV): sequencing the most valuable type-strain genomes for metagenomic binning, comparative biology and taxonomic classification.</title>
        <authorList>
            <person name="Goeker M."/>
        </authorList>
    </citation>
    <scope>NUCLEOTIDE SEQUENCE [LARGE SCALE GENOMIC DNA]</scope>
    <source>
        <strain evidence="7 8">DSM 3183</strain>
    </source>
</reference>
<dbReference type="GO" id="GO:0016020">
    <property type="term" value="C:membrane"/>
    <property type="evidence" value="ECO:0007669"/>
    <property type="project" value="UniProtKB-SubCell"/>
</dbReference>
<dbReference type="InterPro" id="IPR012506">
    <property type="entry name" value="TMEM86B-like"/>
</dbReference>
<gene>
    <name evidence="7" type="ORF">C7451_11224</name>
</gene>
<keyword evidence="5 6" id="KW-0472">Membrane</keyword>
<dbReference type="EMBL" id="QJJM01000012">
    <property type="protein sequence ID" value="PXW71580.1"/>
    <property type="molecule type" value="Genomic_DNA"/>
</dbReference>
<accession>A0A2V3UUJ9</accession>
<feature type="transmembrane region" description="Helical" evidence="6">
    <location>
        <begin position="65"/>
        <end position="82"/>
    </location>
</feature>
<evidence type="ECO:0000256" key="1">
    <source>
        <dbReference type="ARBA" id="ARBA00004141"/>
    </source>
</evidence>
<keyword evidence="4 6" id="KW-1133">Transmembrane helix</keyword>
<keyword evidence="8" id="KW-1185">Reference proteome</keyword>
<sequence>MGEKMVVKRALAESRPWLLLSLVSAISYYFISDAPIPGLYLMLWKGLGVGFLAVFAFSRHHSFDARLIGAVMTLGAIGDMAIEIDMIYGAIAFLFGHVVAIWLYGRHRRASVTFSQRLFALLLVPGVVLIAWALPMDRAGAGGIALYSLFLAVMAAMAWTSDFPRYRVGTGALLFVVSDLLIFARLGPLEGSAIPEWLIWPLYYFGQFLICTGVIQSLRHRDPRVAG</sequence>
<feature type="transmembrane region" description="Helical" evidence="6">
    <location>
        <begin position="117"/>
        <end position="134"/>
    </location>
</feature>
<organism evidence="7 8">
    <name type="scientific">Blastomonas natatoria</name>
    <dbReference type="NCBI Taxonomy" id="34015"/>
    <lineage>
        <taxon>Bacteria</taxon>
        <taxon>Pseudomonadati</taxon>
        <taxon>Pseudomonadota</taxon>
        <taxon>Alphaproteobacteria</taxon>
        <taxon>Sphingomonadales</taxon>
        <taxon>Sphingomonadaceae</taxon>
        <taxon>Blastomonas</taxon>
    </lineage>
</organism>
<evidence type="ECO:0000313" key="7">
    <source>
        <dbReference type="EMBL" id="PXW71580.1"/>
    </source>
</evidence>
<name>A0A2V3UUJ9_9SPHN</name>